<keyword evidence="2" id="KW-1185">Reference proteome</keyword>
<dbReference type="Proteomes" id="UP000765509">
    <property type="component" value="Unassembled WGS sequence"/>
</dbReference>
<organism evidence="1 2">
    <name type="scientific">Austropuccinia psidii MF-1</name>
    <dbReference type="NCBI Taxonomy" id="1389203"/>
    <lineage>
        <taxon>Eukaryota</taxon>
        <taxon>Fungi</taxon>
        <taxon>Dikarya</taxon>
        <taxon>Basidiomycota</taxon>
        <taxon>Pucciniomycotina</taxon>
        <taxon>Pucciniomycetes</taxon>
        <taxon>Pucciniales</taxon>
        <taxon>Sphaerophragmiaceae</taxon>
        <taxon>Austropuccinia</taxon>
    </lineage>
</organism>
<reference evidence="1" key="1">
    <citation type="submission" date="2021-03" db="EMBL/GenBank/DDBJ databases">
        <title>Draft genome sequence of rust myrtle Austropuccinia psidii MF-1, a brazilian biotype.</title>
        <authorList>
            <person name="Quecine M.C."/>
            <person name="Pachon D.M.R."/>
            <person name="Bonatelli M.L."/>
            <person name="Correr F.H."/>
            <person name="Franceschini L.M."/>
            <person name="Leite T.F."/>
            <person name="Margarido G.R.A."/>
            <person name="Almeida C.A."/>
            <person name="Ferrarezi J.A."/>
            <person name="Labate C.A."/>
        </authorList>
    </citation>
    <scope>NUCLEOTIDE SEQUENCE</scope>
    <source>
        <strain evidence="1">MF-1</strain>
    </source>
</reference>
<evidence type="ECO:0000313" key="1">
    <source>
        <dbReference type="EMBL" id="MBW0542337.1"/>
    </source>
</evidence>
<evidence type="ECO:0000313" key="2">
    <source>
        <dbReference type="Proteomes" id="UP000765509"/>
    </source>
</evidence>
<gene>
    <name evidence="1" type="ORF">O181_082052</name>
</gene>
<dbReference type="AlphaFoldDB" id="A0A9Q3IIV7"/>
<accession>A0A9Q3IIV7</accession>
<proteinExistence type="predicted"/>
<name>A0A9Q3IIV7_9BASI</name>
<protein>
    <submittedName>
        <fullName evidence="1">Uncharacterized protein</fullName>
    </submittedName>
</protein>
<sequence length="158" mass="17663">MLKHPHRHLDVTLTQPPISALITPYTSTPPPLTIHMLPQFPQDIPPMPPSTLLIPSPTRLILFAIYHPYTLAVSSRHASAAAHQSPPSSLLMLPHPRHSQSIRYRGALKIYLLMTPPLQQLPSLHSCSFLLTCLRCFSHTGLILNSTYHPYASETLSR</sequence>
<dbReference type="EMBL" id="AVOT02047068">
    <property type="protein sequence ID" value="MBW0542337.1"/>
    <property type="molecule type" value="Genomic_DNA"/>
</dbReference>
<comment type="caution">
    <text evidence="1">The sequence shown here is derived from an EMBL/GenBank/DDBJ whole genome shotgun (WGS) entry which is preliminary data.</text>
</comment>